<comment type="caution">
    <text evidence="1">The sequence shown here is derived from an EMBL/GenBank/DDBJ whole genome shotgun (WGS) entry which is preliminary data.</text>
</comment>
<keyword evidence="2" id="KW-1185">Reference proteome</keyword>
<protein>
    <submittedName>
        <fullName evidence="1">Uncharacterized protein</fullName>
    </submittedName>
</protein>
<dbReference type="Proteomes" id="UP000428333">
    <property type="component" value="Linkage Group LG02"/>
</dbReference>
<evidence type="ECO:0000313" key="2">
    <source>
        <dbReference type="Proteomes" id="UP000428333"/>
    </source>
</evidence>
<proteinExistence type="predicted"/>
<dbReference type="EMBL" id="QEFC01000314">
    <property type="protein sequence ID" value="KAE9464931.1"/>
    <property type="molecule type" value="Genomic_DNA"/>
</dbReference>
<name>A0A6A4M9C1_9ERIC</name>
<sequence>MRNGEDKFYSSSCASPLLTSSFSSLPKPTTFSSDTATSFLDMSSQLSTPFVPLCTRGDPPVRTTPDLGFKLISSFGFQLTYMDSIETRIIDPDEDDGINNDEDGNTKQLLSSDLLLGDPPPQGAIVPILKEEEHTDSDLEGSIPVGEEAQAGLLERVLRFGFVDLRSDCARGAACAGASVDRGRRRWGWSFFYGSFSRRTIAGLPSQPQVWAIPAAAAPMFNVSASPISNFMTAGGGGGEMPVSESGGKVSTMAPSSSSRLRRLGTFLWRYMIRRSFNLWLTLQGTKLHLRKLEME</sequence>
<organism evidence="1 2">
    <name type="scientific">Rhododendron williamsianum</name>
    <dbReference type="NCBI Taxonomy" id="262921"/>
    <lineage>
        <taxon>Eukaryota</taxon>
        <taxon>Viridiplantae</taxon>
        <taxon>Streptophyta</taxon>
        <taxon>Embryophyta</taxon>
        <taxon>Tracheophyta</taxon>
        <taxon>Spermatophyta</taxon>
        <taxon>Magnoliopsida</taxon>
        <taxon>eudicotyledons</taxon>
        <taxon>Gunneridae</taxon>
        <taxon>Pentapetalae</taxon>
        <taxon>asterids</taxon>
        <taxon>Ericales</taxon>
        <taxon>Ericaceae</taxon>
        <taxon>Ericoideae</taxon>
        <taxon>Rhodoreae</taxon>
        <taxon>Rhododendron</taxon>
    </lineage>
</organism>
<reference evidence="1 2" key="1">
    <citation type="journal article" date="2019" name="Genome Biol. Evol.">
        <title>The Rhododendron genome and chromosomal organization provide insight into shared whole-genome duplications across the heath family (Ericaceae).</title>
        <authorList>
            <person name="Soza V.L."/>
            <person name="Lindsley D."/>
            <person name="Waalkes A."/>
            <person name="Ramage E."/>
            <person name="Patwardhan R.P."/>
            <person name="Burton J.N."/>
            <person name="Adey A."/>
            <person name="Kumar A."/>
            <person name="Qiu R."/>
            <person name="Shendure J."/>
            <person name="Hall B."/>
        </authorList>
    </citation>
    <scope>NUCLEOTIDE SEQUENCE [LARGE SCALE GENOMIC DNA]</scope>
    <source>
        <strain evidence="1">RSF 1966-606</strain>
    </source>
</reference>
<dbReference type="AlphaFoldDB" id="A0A6A4M9C1"/>
<accession>A0A6A4M9C1</accession>
<gene>
    <name evidence="1" type="ORF">C3L33_03162</name>
</gene>
<evidence type="ECO:0000313" key="1">
    <source>
        <dbReference type="EMBL" id="KAE9464931.1"/>
    </source>
</evidence>
<dbReference type="OrthoDB" id="10596131at2759"/>
<feature type="non-terminal residue" evidence="1">
    <location>
        <position position="1"/>
    </location>
</feature>